<dbReference type="CDD" id="cd00833">
    <property type="entry name" value="PKS"/>
    <property type="match status" value="1"/>
</dbReference>
<dbReference type="Gene3D" id="3.40.47.10">
    <property type="match status" value="1"/>
</dbReference>
<dbReference type="RefSeq" id="WP_164269813.1">
    <property type="nucleotide sequence ID" value="NZ_JAAGMS010000223.1"/>
</dbReference>
<dbReference type="SUPFAM" id="SSF53335">
    <property type="entry name" value="S-adenosyl-L-methionine-dependent methyltransferases"/>
    <property type="match status" value="1"/>
</dbReference>
<dbReference type="Pfam" id="PF16197">
    <property type="entry name" value="KAsynt_C_assoc"/>
    <property type="match status" value="1"/>
</dbReference>
<dbReference type="InterPro" id="IPR032821">
    <property type="entry name" value="PKS_assoc"/>
</dbReference>
<dbReference type="Pfam" id="PF00109">
    <property type="entry name" value="ketoacyl-synt"/>
    <property type="match status" value="1"/>
</dbReference>
<evidence type="ECO:0000256" key="5">
    <source>
        <dbReference type="ARBA" id="ARBA00022679"/>
    </source>
</evidence>
<evidence type="ECO:0000256" key="11">
    <source>
        <dbReference type="SAM" id="MobiDB-lite"/>
    </source>
</evidence>
<dbReference type="PANTHER" id="PTHR43775">
    <property type="entry name" value="FATTY ACID SYNTHASE"/>
    <property type="match status" value="1"/>
</dbReference>
<accession>A0A7K3RE18</accession>
<evidence type="ECO:0000256" key="10">
    <source>
        <dbReference type="ARBA" id="ARBA00023315"/>
    </source>
</evidence>
<dbReference type="InterPro" id="IPR029058">
    <property type="entry name" value="AB_hydrolase_fold"/>
</dbReference>
<evidence type="ECO:0000256" key="6">
    <source>
        <dbReference type="ARBA" id="ARBA00022832"/>
    </source>
</evidence>
<dbReference type="InterPro" id="IPR018201">
    <property type="entry name" value="Ketoacyl_synth_AS"/>
</dbReference>
<dbReference type="GO" id="GO:0005737">
    <property type="term" value="C:cytoplasm"/>
    <property type="evidence" value="ECO:0007669"/>
    <property type="project" value="TreeGrafter"/>
</dbReference>
<evidence type="ECO:0000256" key="8">
    <source>
        <dbReference type="ARBA" id="ARBA00023194"/>
    </source>
</evidence>
<dbReference type="InterPro" id="IPR020841">
    <property type="entry name" value="PKS_Beta-ketoAc_synthase_dom"/>
</dbReference>
<evidence type="ECO:0000256" key="2">
    <source>
        <dbReference type="ARBA" id="ARBA00006432"/>
    </source>
</evidence>
<keyword evidence="5 14" id="KW-0808">Transferase</keyword>
<feature type="region of interest" description="Disordered" evidence="11">
    <location>
        <begin position="1"/>
        <end position="21"/>
    </location>
</feature>
<dbReference type="InterPro" id="IPR001227">
    <property type="entry name" value="Ac_transferase_dom_sf"/>
</dbReference>
<dbReference type="Pfam" id="PF00550">
    <property type="entry name" value="PP-binding"/>
    <property type="match status" value="1"/>
</dbReference>
<dbReference type="InterPro" id="IPR014043">
    <property type="entry name" value="Acyl_transferase_dom"/>
</dbReference>
<dbReference type="InterPro" id="IPR009081">
    <property type="entry name" value="PP-bd_ACP"/>
</dbReference>
<sequence length="1419" mass="151377">MKAVDNEPAPGSRTPDEGFGDTDIAVVGMAGRFPGARDLTAFWENLTEGRESVAPVSDADYLAAGGDPARIDDPYLVKMASVVDGIDEFDAEHFGYPPAEAELLDPQQRLFLECAHHTLEHAGYGPGTTRGPVGVYAGAQQSRYFLDHVHPRLRAGDSLALHHAQLGNVNSTLATRVSYELGLTGPSLSVQTACSTSLVAVHLACQDLLDERCDAALAGGVSLNPALRQGYRYVQDGPFSRDGRCRPFAAGANGMLGGEGVGAVLLKRLADALADGDHIHAVIKGTAINNDGDRKVGFAAPSVVGQAEVIVTARTLAGVDADSIGLIEAHGTGTPVGDPIEVAALTRAFALDTDRTGFCALGSVKSNIGHLDAAAGIAGFIKAVLALEHRTVPASLNFDEPNPRLSLDTSPFYVPTTTRPWPATAHPRRAGVSSLGIGGTNAHVVLEEAPPPAPRAANDEEHLLVLSARTPEALDRLGERLAGRLRDEPGLATADVAHTLRVGRGDHLCRRAVVARTTAEAARALAPGGPSHRAAPGRPVVFLFPGAGSQHLGMGRDLYEREPVFREQIDRCADILRPHLASDLRQTLHHEEPSTGGVFPALVATEYALARLVMSWGLRPAALLGHSLGEYTAACVAGVLSLDEVLPLVVRREELFAQAAGGGGMLGVALDETEAAALDPDLSLAAVNGPRACVVAGPESALARAERRLTEQGVDHRRIRFGAAAHSALLDPVLDTYAQVLGTVRLNAPAIPYVSNLTGDWITAEQATDPAAWVRHTREPVRFSDGLRTLLSQDDPIVLEVGPGRALTTLARSQAEPKTPVVPLMRHPQAQEPDRRTLLQAVGDAWSHGADIDREALTGGAYARRVPLPGYPFARTRHWIDVRPHSPEAGQPAAVETDRFPVELSAHLDWMTSTAERLSGEHAARRLPAELTRSLDDLAAAHVCALLRRAGLPVAPGAVVEREAVHAAFSTVAAYRPLVDALLGLLADDGILAADAGLLRFEPAVAAVGDPAELTAEIVRAHPDQAEDLAYLDHCVSHYPQVLSGALAGTEVLLPDGSDERQRALIDRRLAFSDIPLYRGLIARTVARLSAEAGGRPLRILEIGAGRGYLTWNVVEELRDLPDVEYTFTDLGRSFVLDGQREARERGLTNMRFGVLDITRDPAPQGFPAASFDLVLAFNVLHATPDLRQAVRHAAGLLVPDGVTMLLEASRQQRWSLMTTGLYEGWWYFDDDLRDGSPLVGPAVWQDLLRSEGLADVTTFPHAEGDGDHTLVVARCGGAPRASAPAEPPPAAVGRSFNRRPDLSVPYRAPETPREKEAVAVWEEVLGIDGIGVHDNFFDLGGESLLAMQLMARLRDRCGAELSLRRIFDAPTAAELALLIDRAAPATTGRIRPSARRGRPAAPARDDASEQHDKTLRTE</sequence>
<dbReference type="GO" id="GO:0004315">
    <property type="term" value="F:3-oxoacyl-[acyl-carrier-protein] synthase activity"/>
    <property type="evidence" value="ECO:0007669"/>
    <property type="project" value="InterPro"/>
</dbReference>
<dbReference type="PROSITE" id="PS50075">
    <property type="entry name" value="CARRIER"/>
    <property type="match status" value="1"/>
</dbReference>
<dbReference type="GO" id="GO:0006633">
    <property type="term" value="P:fatty acid biosynthetic process"/>
    <property type="evidence" value="ECO:0007669"/>
    <property type="project" value="InterPro"/>
</dbReference>
<dbReference type="InterPro" id="IPR016039">
    <property type="entry name" value="Thiolase-like"/>
</dbReference>
<dbReference type="FunFam" id="1.10.1200.10:FF:000016">
    <property type="entry name" value="Non-ribosomal peptide synthase"/>
    <property type="match status" value="1"/>
</dbReference>
<dbReference type="Proteomes" id="UP000470951">
    <property type="component" value="Unassembled WGS sequence"/>
</dbReference>
<keyword evidence="4" id="KW-0597">Phosphoprotein</keyword>
<keyword evidence="10 14" id="KW-0012">Acyltransferase</keyword>
<dbReference type="Gene3D" id="3.30.70.3290">
    <property type="match status" value="1"/>
</dbReference>
<dbReference type="PANTHER" id="PTHR43775:SF37">
    <property type="entry name" value="SI:DKEY-61P9.11"/>
    <property type="match status" value="1"/>
</dbReference>
<reference evidence="14 15" key="1">
    <citation type="submission" date="2020-01" db="EMBL/GenBank/DDBJ databases">
        <title>Insect and environment-associated Actinomycetes.</title>
        <authorList>
            <person name="Currrie C."/>
            <person name="Chevrette M."/>
            <person name="Carlson C."/>
            <person name="Stubbendieck R."/>
            <person name="Wendt-Pienkowski E."/>
        </authorList>
    </citation>
    <scope>NUCLEOTIDE SEQUENCE [LARGE SCALE GENOMIC DNA]</scope>
    <source>
        <strain evidence="14 15">SID7903</strain>
    </source>
</reference>
<comment type="cofactor">
    <cofactor evidence="1">
        <name>pantetheine 4'-phosphate</name>
        <dbReference type="ChEBI" id="CHEBI:47942"/>
    </cofactor>
</comment>
<evidence type="ECO:0000256" key="4">
    <source>
        <dbReference type="ARBA" id="ARBA00022553"/>
    </source>
</evidence>
<feature type="domain" description="Ketosynthase family 3 (KS3)" evidence="13">
    <location>
        <begin position="21"/>
        <end position="448"/>
    </location>
</feature>
<dbReference type="Pfam" id="PF02801">
    <property type="entry name" value="Ketoacyl-synt_C"/>
    <property type="match status" value="1"/>
</dbReference>
<dbReference type="InterPro" id="IPR016036">
    <property type="entry name" value="Malonyl_transacylase_ACP-bd"/>
</dbReference>
<dbReference type="SUPFAM" id="SSF52151">
    <property type="entry name" value="FabD/lysophospholipase-like"/>
    <property type="match status" value="1"/>
</dbReference>
<evidence type="ECO:0000313" key="14">
    <source>
        <dbReference type="EMBL" id="NEC00323.1"/>
    </source>
</evidence>
<gene>
    <name evidence="14" type="ORF">G3I58_20425</name>
</gene>
<keyword evidence="9" id="KW-0511">Multifunctional enzyme</keyword>
<dbReference type="InterPro" id="IPR029063">
    <property type="entry name" value="SAM-dependent_MTases_sf"/>
</dbReference>
<comment type="similarity">
    <text evidence="2">Belongs to the ATP-dependent AMP-binding enzyme family.</text>
</comment>
<dbReference type="InterPro" id="IPR014031">
    <property type="entry name" value="Ketoacyl_synth_C"/>
</dbReference>
<dbReference type="SMART" id="SM00823">
    <property type="entry name" value="PKS_PP"/>
    <property type="match status" value="1"/>
</dbReference>
<comment type="caution">
    <text evidence="14">The sequence shown here is derived from an EMBL/GenBank/DDBJ whole genome shotgun (WGS) entry which is preliminary data.</text>
</comment>
<dbReference type="Pfam" id="PF08242">
    <property type="entry name" value="Methyltransf_12"/>
    <property type="match status" value="1"/>
</dbReference>
<dbReference type="EMBL" id="JAAGMS010000223">
    <property type="protein sequence ID" value="NEC00323.1"/>
    <property type="molecule type" value="Genomic_DNA"/>
</dbReference>
<evidence type="ECO:0000313" key="15">
    <source>
        <dbReference type="Proteomes" id="UP000470951"/>
    </source>
</evidence>
<dbReference type="Pfam" id="PF00698">
    <property type="entry name" value="Acyl_transf_1"/>
    <property type="match status" value="1"/>
</dbReference>
<dbReference type="InterPro" id="IPR050091">
    <property type="entry name" value="PKS_NRPS_Biosynth_Enz"/>
</dbReference>
<evidence type="ECO:0000256" key="9">
    <source>
        <dbReference type="ARBA" id="ARBA00023268"/>
    </source>
</evidence>
<evidence type="ECO:0000256" key="1">
    <source>
        <dbReference type="ARBA" id="ARBA00001957"/>
    </source>
</evidence>
<keyword evidence="6" id="KW-0276">Fatty acid metabolism</keyword>
<dbReference type="InterPro" id="IPR036736">
    <property type="entry name" value="ACP-like_sf"/>
</dbReference>
<evidence type="ECO:0000259" key="13">
    <source>
        <dbReference type="PROSITE" id="PS52004"/>
    </source>
</evidence>
<dbReference type="CDD" id="cd02440">
    <property type="entry name" value="AdoMet_MTases"/>
    <property type="match status" value="1"/>
</dbReference>
<feature type="region of interest" description="Disordered" evidence="11">
    <location>
        <begin position="1388"/>
        <end position="1419"/>
    </location>
</feature>
<dbReference type="PROSITE" id="PS00606">
    <property type="entry name" value="KS3_1"/>
    <property type="match status" value="1"/>
</dbReference>
<dbReference type="FunFam" id="3.40.47.10:FF:000042">
    <property type="entry name" value="Polyketide synthase Pks13"/>
    <property type="match status" value="1"/>
</dbReference>
<dbReference type="SUPFAM" id="SSF55048">
    <property type="entry name" value="Probable ACP-binding domain of malonyl-CoA ACP transacylase"/>
    <property type="match status" value="1"/>
</dbReference>
<proteinExistence type="inferred from homology"/>
<evidence type="ECO:0000259" key="12">
    <source>
        <dbReference type="PROSITE" id="PS50075"/>
    </source>
</evidence>
<keyword evidence="8" id="KW-0045">Antibiotic biosynthesis</keyword>
<organism evidence="14 15">
    <name type="scientific">Streptomyces anulatus</name>
    <name type="common">Streptomyces chrysomallus</name>
    <dbReference type="NCBI Taxonomy" id="1892"/>
    <lineage>
        <taxon>Bacteria</taxon>
        <taxon>Bacillati</taxon>
        <taxon>Actinomycetota</taxon>
        <taxon>Actinomycetes</taxon>
        <taxon>Kitasatosporales</taxon>
        <taxon>Streptomycetaceae</taxon>
        <taxon>Streptomyces</taxon>
    </lineage>
</organism>
<protein>
    <submittedName>
        <fullName evidence="14">Acyltransferase domain-containing protein</fullName>
    </submittedName>
</protein>
<dbReference type="SMART" id="SM00825">
    <property type="entry name" value="PKS_KS"/>
    <property type="match status" value="1"/>
</dbReference>
<feature type="domain" description="Carrier" evidence="12">
    <location>
        <begin position="1309"/>
        <end position="1384"/>
    </location>
</feature>
<keyword evidence="7" id="KW-0443">Lipid metabolism</keyword>
<dbReference type="InterPro" id="IPR016035">
    <property type="entry name" value="Acyl_Trfase/lysoPLipase"/>
</dbReference>
<feature type="compositionally biased region" description="Basic and acidic residues" evidence="11">
    <location>
        <begin position="1404"/>
        <end position="1419"/>
    </location>
</feature>
<dbReference type="GO" id="GO:0044550">
    <property type="term" value="P:secondary metabolite biosynthetic process"/>
    <property type="evidence" value="ECO:0007669"/>
    <property type="project" value="UniProtKB-ARBA"/>
</dbReference>
<dbReference type="GO" id="GO:0017000">
    <property type="term" value="P:antibiotic biosynthetic process"/>
    <property type="evidence" value="ECO:0007669"/>
    <property type="project" value="UniProtKB-KW"/>
</dbReference>
<dbReference type="SUPFAM" id="SSF53901">
    <property type="entry name" value="Thiolase-like"/>
    <property type="match status" value="1"/>
</dbReference>
<evidence type="ECO:0000256" key="3">
    <source>
        <dbReference type="ARBA" id="ARBA00022450"/>
    </source>
</evidence>
<dbReference type="SMART" id="SM00827">
    <property type="entry name" value="PKS_AT"/>
    <property type="match status" value="1"/>
</dbReference>
<dbReference type="PROSITE" id="PS52004">
    <property type="entry name" value="KS3_2"/>
    <property type="match status" value="1"/>
</dbReference>
<keyword evidence="3" id="KW-0596">Phosphopantetheine</keyword>
<dbReference type="GO" id="GO:0005886">
    <property type="term" value="C:plasma membrane"/>
    <property type="evidence" value="ECO:0007669"/>
    <property type="project" value="TreeGrafter"/>
</dbReference>
<dbReference type="InterPro" id="IPR014030">
    <property type="entry name" value="Ketoacyl_synth_N"/>
</dbReference>
<dbReference type="GO" id="GO:0031177">
    <property type="term" value="F:phosphopantetheine binding"/>
    <property type="evidence" value="ECO:0007669"/>
    <property type="project" value="InterPro"/>
</dbReference>
<evidence type="ECO:0000256" key="7">
    <source>
        <dbReference type="ARBA" id="ARBA00023098"/>
    </source>
</evidence>
<dbReference type="SUPFAM" id="SSF47336">
    <property type="entry name" value="ACP-like"/>
    <property type="match status" value="1"/>
</dbReference>
<dbReference type="Gene3D" id="3.40.50.150">
    <property type="entry name" value="Vaccinia Virus protein VP39"/>
    <property type="match status" value="1"/>
</dbReference>
<dbReference type="Gene3D" id="3.40.50.1820">
    <property type="entry name" value="alpha/beta hydrolase"/>
    <property type="match status" value="1"/>
</dbReference>
<dbReference type="InterPro" id="IPR013217">
    <property type="entry name" value="Methyltransf_12"/>
</dbReference>
<dbReference type="GO" id="GO:0004312">
    <property type="term" value="F:fatty acid synthase activity"/>
    <property type="evidence" value="ECO:0007669"/>
    <property type="project" value="TreeGrafter"/>
</dbReference>
<dbReference type="Gene3D" id="3.40.366.10">
    <property type="entry name" value="Malonyl-Coenzyme A Acyl Carrier Protein, domain 2"/>
    <property type="match status" value="1"/>
</dbReference>
<dbReference type="InterPro" id="IPR020806">
    <property type="entry name" value="PKS_PP-bd"/>
</dbReference>
<name>A0A7K3RE18_STRAQ</name>
<dbReference type="GO" id="GO:0071770">
    <property type="term" value="P:DIM/DIP cell wall layer assembly"/>
    <property type="evidence" value="ECO:0007669"/>
    <property type="project" value="TreeGrafter"/>
</dbReference>